<gene>
    <name evidence="1" type="ORF">DJ019_15275</name>
</gene>
<dbReference type="NCBIfam" id="NF004693">
    <property type="entry name" value="PRK06032.1-4"/>
    <property type="match status" value="1"/>
</dbReference>
<dbReference type="OrthoDB" id="7173054at2"/>
<dbReference type="EMBL" id="QFYS01000007">
    <property type="protein sequence ID" value="RAK63618.1"/>
    <property type="molecule type" value="Genomic_DNA"/>
</dbReference>
<comment type="caution">
    <text evidence="1">The sequence shown here is derived from an EMBL/GenBank/DDBJ whole genome shotgun (WGS) entry which is preliminary data.</text>
</comment>
<name>A0A328BEU6_9CAUL</name>
<organism evidence="1 2">
    <name type="scientific">Phenylobacterium kunshanense</name>
    <dbReference type="NCBI Taxonomy" id="1445034"/>
    <lineage>
        <taxon>Bacteria</taxon>
        <taxon>Pseudomonadati</taxon>
        <taxon>Pseudomonadota</taxon>
        <taxon>Alphaproteobacteria</taxon>
        <taxon>Caulobacterales</taxon>
        <taxon>Caulobacteraceae</taxon>
        <taxon>Phenylobacterium</taxon>
    </lineage>
</organism>
<keyword evidence="1" id="KW-0966">Cell projection</keyword>
<proteinExistence type="predicted"/>
<keyword evidence="1" id="KW-0969">Cilium</keyword>
<accession>A0A328BEU6</accession>
<evidence type="ECO:0000313" key="2">
    <source>
        <dbReference type="Proteomes" id="UP000249524"/>
    </source>
</evidence>
<dbReference type="Proteomes" id="UP000249524">
    <property type="component" value="Unassembled WGS sequence"/>
</dbReference>
<keyword evidence="1" id="KW-0282">Flagellum</keyword>
<reference evidence="1 2" key="1">
    <citation type="submission" date="2018-05" db="EMBL/GenBank/DDBJ databases">
        <authorList>
            <person name="Lanie J.A."/>
            <person name="Ng W.-L."/>
            <person name="Kazmierczak K.M."/>
            <person name="Andrzejewski T.M."/>
            <person name="Davidsen T.M."/>
            <person name="Wayne K.J."/>
            <person name="Tettelin H."/>
            <person name="Glass J.I."/>
            <person name="Rusch D."/>
            <person name="Podicherti R."/>
            <person name="Tsui H.-C.T."/>
            <person name="Winkler M.E."/>
        </authorList>
    </citation>
    <scope>NUCLEOTIDE SEQUENCE [LARGE SCALE GENOMIC DNA]</scope>
    <source>
        <strain evidence="1 2">BUT-10</strain>
    </source>
</reference>
<sequence length="216" mass="22343">MMSEAFQKFAFDTEFDSKGSVAHAPVRPKRLFPAEEVEQIRAAAYAEGERAAMASIAAQQAAALSQIAAACGQALPRLAQVAHEHRQGSAALALACGRAIADAALDRFPQAPLQAAMESLAREIDAQPRLVLSADPTLADALKGILEDTARGLGFEGAIVIKPDGAFGPNAFTLDFGDGQAAFDPAQAADRVTQALVAALAAEGLHAEPLIPGSES</sequence>
<protein>
    <submittedName>
        <fullName evidence="1">Flagellar assembly protein FliH</fullName>
    </submittedName>
</protein>
<dbReference type="AlphaFoldDB" id="A0A328BEU6"/>
<evidence type="ECO:0000313" key="1">
    <source>
        <dbReference type="EMBL" id="RAK63618.1"/>
    </source>
</evidence>
<keyword evidence="2" id="KW-1185">Reference proteome</keyword>